<keyword evidence="2" id="KW-1185">Reference proteome</keyword>
<evidence type="ECO:0000313" key="2">
    <source>
        <dbReference type="Proteomes" id="UP000468766"/>
    </source>
</evidence>
<dbReference type="AlphaFoldDB" id="A0A6I0F295"/>
<protein>
    <submittedName>
        <fullName evidence="1">Uncharacterized protein</fullName>
    </submittedName>
</protein>
<name>A0A6I0F295_9FIRM</name>
<organism evidence="1 2">
    <name type="scientific">Heliorestis acidaminivorans</name>
    <dbReference type="NCBI Taxonomy" id="553427"/>
    <lineage>
        <taxon>Bacteria</taxon>
        <taxon>Bacillati</taxon>
        <taxon>Bacillota</taxon>
        <taxon>Clostridia</taxon>
        <taxon>Eubacteriales</taxon>
        <taxon>Heliobacteriaceae</taxon>
        <taxon>Heliorestis</taxon>
    </lineage>
</organism>
<proteinExistence type="predicted"/>
<reference evidence="1 2" key="1">
    <citation type="submission" date="2019-10" db="EMBL/GenBank/DDBJ databases">
        <title>Whole-genome sequence of the extremophile Heliorestis acidaminivorans DSM 24790.</title>
        <authorList>
            <person name="Kyndt J.A."/>
            <person name="Meyer T.E."/>
        </authorList>
    </citation>
    <scope>NUCLEOTIDE SEQUENCE [LARGE SCALE GENOMIC DNA]</scope>
    <source>
        <strain evidence="1 2">DSM 24790</strain>
    </source>
</reference>
<dbReference type="EMBL" id="WBXO01000002">
    <property type="protein sequence ID" value="KAB2953680.1"/>
    <property type="molecule type" value="Genomic_DNA"/>
</dbReference>
<gene>
    <name evidence="1" type="ORF">F9B85_03410</name>
</gene>
<comment type="caution">
    <text evidence="1">The sequence shown here is derived from an EMBL/GenBank/DDBJ whole genome shotgun (WGS) entry which is preliminary data.</text>
</comment>
<dbReference type="RefSeq" id="WP_151618579.1">
    <property type="nucleotide sequence ID" value="NZ_WBXO01000002.1"/>
</dbReference>
<evidence type="ECO:0000313" key="1">
    <source>
        <dbReference type="EMBL" id="KAB2953680.1"/>
    </source>
</evidence>
<accession>A0A6I0F295</accession>
<sequence>MIYYINNKIGGIIRSHFKMIAIVTWGNQGPVPKWGLTPRKLKHNGEYSEKSSGPFFYPYPDFCMAE</sequence>
<dbReference type="Proteomes" id="UP000468766">
    <property type="component" value="Unassembled WGS sequence"/>
</dbReference>